<dbReference type="GO" id="GO:0032259">
    <property type="term" value="P:methylation"/>
    <property type="evidence" value="ECO:0007669"/>
    <property type="project" value="UniProtKB-KW"/>
</dbReference>
<evidence type="ECO:0000256" key="2">
    <source>
        <dbReference type="ARBA" id="ARBA00022679"/>
    </source>
</evidence>
<dbReference type="PANTHER" id="PTHR46429">
    <property type="entry name" value="23S RRNA (GUANOSINE-2'-O-)-METHYLTRANSFERASE RLMB"/>
    <property type="match status" value="1"/>
</dbReference>
<dbReference type="CDD" id="cd18103">
    <property type="entry name" value="SpoU-like_RlmB"/>
    <property type="match status" value="1"/>
</dbReference>
<dbReference type="EMBL" id="JADIMZ010000066">
    <property type="protein sequence ID" value="MBO8432536.1"/>
    <property type="molecule type" value="Genomic_DNA"/>
</dbReference>
<proteinExistence type="predicted"/>
<dbReference type="GO" id="GO:0006396">
    <property type="term" value="P:RNA processing"/>
    <property type="evidence" value="ECO:0007669"/>
    <property type="project" value="InterPro"/>
</dbReference>
<feature type="domain" description="tRNA/rRNA methyltransferase SpoU type" evidence="3">
    <location>
        <begin position="47"/>
        <end position="187"/>
    </location>
</feature>
<sequence length="196" mass="21199">AQYVPAPKINFICSGNHQGVVAYLAMVDYARLENVIPGIFEEGRTPLVLVFDRITDVRNFGAMVRTAECAGADAVVVPVQNSAALNEDAVKTSAGALMTVPICREENLKAALHYLKASGIKIFAASEKASMEYTQADFTGPTAFILGSEEDGVSPEFLELCDEQVRIPLMGQIDSLNVSVANGIMLYEALRQRRQA</sequence>
<evidence type="ECO:0000313" key="4">
    <source>
        <dbReference type="EMBL" id="MBO8432536.1"/>
    </source>
</evidence>
<evidence type="ECO:0000256" key="1">
    <source>
        <dbReference type="ARBA" id="ARBA00022603"/>
    </source>
</evidence>
<organism evidence="4 5">
    <name type="scientific">Candidatus Pullibacteroides excrementavium</name>
    <dbReference type="NCBI Taxonomy" id="2840905"/>
    <lineage>
        <taxon>Bacteria</taxon>
        <taxon>Pseudomonadati</taxon>
        <taxon>Bacteroidota</taxon>
        <taxon>Bacteroidia</taxon>
        <taxon>Bacteroidales</taxon>
        <taxon>Candidatus Pullibacteroides</taxon>
    </lineage>
</organism>
<dbReference type="InterPro" id="IPR029028">
    <property type="entry name" value="Alpha/beta_knot_MTases"/>
</dbReference>
<comment type="caution">
    <text evidence="4">The sequence shown here is derived from an EMBL/GenBank/DDBJ whole genome shotgun (WGS) entry which is preliminary data.</text>
</comment>
<dbReference type="Pfam" id="PF00588">
    <property type="entry name" value="SpoU_methylase"/>
    <property type="match status" value="1"/>
</dbReference>
<accession>A0A9D9DRW5</accession>
<dbReference type="GO" id="GO:0005829">
    <property type="term" value="C:cytosol"/>
    <property type="evidence" value="ECO:0007669"/>
    <property type="project" value="TreeGrafter"/>
</dbReference>
<dbReference type="InterPro" id="IPR001537">
    <property type="entry name" value="SpoU_MeTrfase"/>
</dbReference>
<protein>
    <submittedName>
        <fullName evidence="4">23S rRNA (Guanosine(2251)-2'-O)-methyltransferase RlmB</fullName>
    </submittedName>
</protein>
<dbReference type="NCBIfam" id="TIGR00186">
    <property type="entry name" value="rRNA_methyl_3"/>
    <property type="match status" value="1"/>
</dbReference>
<dbReference type="InterPro" id="IPR004441">
    <property type="entry name" value="rRNA_MeTrfase_TrmH"/>
</dbReference>
<dbReference type="Proteomes" id="UP000823612">
    <property type="component" value="Unassembled WGS sequence"/>
</dbReference>
<dbReference type="InterPro" id="IPR029026">
    <property type="entry name" value="tRNA_m1G_MTases_N"/>
</dbReference>
<name>A0A9D9DRW5_9BACT</name>
<dbReference type="PANTHER" id="PTHR46429:SF1">
    <property type="entry name" value="23S RRNA (GUANOSINE-2'-O-)-METHYLTRANSFERASE RLMB"/>
    <property type="match status" value="1"/>
</dbReference>
<dbReference type="Gene3D" id="3.40.1280.10">
    <property type="match status" value="1"/>
</dbReference>
<dbReference type="SUPFAM" id="SSF75217">
    <property type="entry name" value="alpha/beta knot"/>
    <property type="match status" value="1"/>
</dbReference>
<dbReference type="AlphaFoldDB" id="A0A9D9DRW5"/>
<keyword evidence="1" id="KW-0489">Methyltransferase</keyword>
<reference evidence="4" key="1">
    <citation type="submission" date="2020-10" db="EMBL/GenBank/DDBJ databases">
        <authorList>
            <person name="Gilroy R."/>
        </authorList>
    </citation>
    <scope>NUCLEOTIDE SEQUENCE</scope>
    <source>
        <strain evidence="4">2889</strain>
    </source>
</reference>
<feature type="non-terminal residue" evidence="4">
    <location>
        <position position="1"/>
    </location>
</feature>
<evidence type="ECO:0000313" key="5">
    <source>
        <dbReference type="Proteomes" id="UP000823612"/>
    </source>
</evidence>
<gene>
    <name evidence="4" type="primary">rlmB</name>
    <name evidence="4" type="ORF">IAB08_04515</name>
</gene>
<reference evidence="4" key="2">
    <citation type="journal article" date="2021" name="PeerJ">
        <title>Extensive microbial diversity within the chicken gut microbiome revealed by metagenomics and culture.</title>
        <authorList>
            <person name="Gilroy R."/>
            <person name="Ravi A."/>
            <person name="Getino M."/>
            <person name="Pursley I."/>
            <person name="Horton D.L."/>
            <person name="Alikhan N.F."/>
            <person name="Baker D."/>
            <person name="Gharbi K."/>
            <person name="Hall N."/>
            <person name="Watson M."/>
            <person name="Adriaenssens E.M."/>
            <person name="Foster-Nyarko E."/>
            <person name="Jarju S."/>
            <person name="Secka A."/>
            <person name="Antonio M."/>
            <person name="Oren A."/>
            <person name="Chaudhuri R.R."/>
            <person name="La Ragione R."/>
            <person name="Hildebrand F."/>
            <person name="Pallen M.J."/>
        </authorList>
    </citation>
    <scope>NUCLEOTIDE SEQUENCE</scope>
    <source>
        <strain evidence="4">2889</strain>
    </source>
</reference>
<keyword evidence="2" id="KW-0808">Transferase</keyword>
<dbReference type="GO" id="GO:0003723">
    <property type="term" value="F:RNA binding"/>
    <property type="evidence" value="ECO:0007669"/>
    <property type="project" value="InterPro"/>
</dbReference>
<dbReference type="GO" id="GO:0008173">
    <property type="term" value="F:RNA methyltransferase activity"/>
    <property type="evidence" value="ECO:0007669"/>
    <property type="project" value="InterPro"/>
</dbReference>
<evidence type="ECO:0000259" key="3">
    <source>
        <dbReference type="Pfam" id="PF00588"/>
    </source>
</evidence>